<organism evidence="2 3">
    <name type="scientific">Portunus trituberculatus</name>
    <name type="common">Swimming crab</name>
    <name type="synonym">Neptunus trituberculatus</name>
    <dbReference type="NCBI Taxonomy" id="210409"/>
    <lineage>
        <taxon>Eukaryota</taxon>
        <taxon>Metazoa</taxon>
        <taxon>Ecdysozoa</taxon>
        <taxon>Arthropoda</taxon>
        <taxon>Crustacea</taxon>
        <taxon>Multicrustacea</taxon>
        <taxon>Malacostraca</taxon>
        <taxon>Eumalacostraca</taxon>
        <taxon>Eucarida</taxon>
        <taxon>Decapoda</taxon>
        <taxon>Pleocyemata</taxon>
        <taxon>Brachyura</taxon>
        <taxon>Eubrachyura</taxon>
        <taxon>Portunoidea</taxon>
        <taxon>Portunidae</taxon>
        <taxon>Portuninae</taxon>
        <taxon>Portunus</taxon>
    </lineage>
</organism>
<evidence type="ECO:0000313" key="3">
    <source>
        <dbReference type="Proteomes" id="UP000324222"/>
    </source>
</evidence>
<feature type="compositionally biased region" description="Low complexity" evidence="1">
    <location>
        <begin position="33"/>
        <end position="45"/>
    </location>
</feature>
<feature type="compositionally biased region" description="Basic and acidic residues" evidence="1">
    <location>
        <begin position="1"/>
        <end position="18"/>
    </location>
</feature>
<name>A0A5B7JR10_PORTR</name>
<gene>
    <name evidence="2" type="ORF">E2C01_093885</name>
</gene>
<protein>
    <submittedName>
        <fullName evidence="2">Uncharacterized protein</fullName>
    </submittedName>
</protein>
<reference evidence="2 3" key="1">
    <citation type="submission" date="2019-05" db="EMBL/GenBank/DDBJ databases">
        <title>Another draft genome of Portunus trituberculatus and its Hox gene families provides insights of decapod evolution.</title>
        <authorList>
            <person name="Jeong J.-H."/>
            <person name="Song I."/>
            <person name="Kim S."/>
            <person name="Choi T."/>
            <person name="Kim D."/>
            <person name="Ryu S."/>
            <person name="Kim W."/>
        </authorList>
    </citation>
    <scope>NUCLEOTIDE SEQUENCE [LARGE SCALE GENOMIC DNA]</scope>
    <source>
        <tissue evidence="2">Muscle</tissue>
    </source>
</reference>
<comment type="caution">
    <text evidence="2">The sequence shown here is derived from an EMBL/GenBank/DDBJ whole genome shotgun (WGS) entry which is preliminary data.</text>
</comment>
<proteinExistence type="predicted"/>
<dbReference type="AlphaFoldDB" id="A0A5B7JR10"/>
<evidence type="ECO:0000256" key="1">
    <source>
        <dbReference type="SAM" id="MobiDB-lite"/>
    </source>
</evidence>
<dbReference type="EMBL" id="VSRR010114381">
    <property type="protein sequence ID" value="MPC98512.1"/>
    <property type="molecule type" value="Genomic_DNA"/>
</dbReference>
<keyword evidence="3" id="KW-1185">Reference proteome</keyword>
<dbReference type="Proteomes" id="UP000324222">
    <property type="component" value="Unassembled WGS sequence"/>
</dbReference>
<feature type="region of interest" description="Disordered" evidence="1">
    <location>
        <begin position="1"/>
        <end position="72"/>
    </location>
</feature>
<evidence type="ECO:0000313" key="2">
    <source>
        <dbReference type="EMBL" id="MPC98512.1"/>
    </source>
</evidence>
<sequence>MGHSCRELRVAGSDEHPAHAPPHHCSSLHETKTNSTTTTTTTTTTIARTSNDAKTKPGSQMHHAPLQYEKSRILHDNLLLGSCK</sequence>
<accession>A0A5B7JR10</accession>